<accession>A0A846R258</accession>
<dbReference type="Gene3D" id="3.40.50.1820">
    <property type="entry name" value="alpha/beta hydrolase"/>
    <property type="match status" value="1"/>
</dbReference>
<dbReference type="InterPro" id="IPR029058">
    <property type="entry name" value="AB_hydrolase_fold"/>
</dbReference>
<dbReference type="AlphaFoldDB" id="A0A846R258"/>
<comment type="caution">
    <text evidence="1">The sequence shown here is derived from an EMBL/GenBank/DDBJ whole genome shotgun (WGS) entry which is preliminary data.</text>
</comment>
<keyword evidence="2" id="KW-1185">Reference proteome</keyword>
<evidence type="ECO:0000313" key="1">
    <source>
        <dbReference type="EMBL" id="NJB72513.1"/>
    </source>
</evidence>
<dbReference type="EMBL" id="JAATJJ010000002">
    <property type="protein sequence ID" value="NJB72513.1"/>
    <property type="molecule type" value="Genomic_DNA"/>
</dbReference>
<reference evidence="1 2" key="1">
    <citation type="submission" date="2020-03" db="EMBL/GenBank/DDBJ databases">
        <title>Genomic Encyclopedia of Type Strains, Phase IV (KMG-IV): sequencing the most valuable type-strain genomes for metagenomic binning, comparative biology and taxonomic classification.</title>
        <authorList>
            <person name="Goeker M."/>
        </authorList>
    </citation>
    <scope>NUCLEOTIDE SEQUENCE [LARGE SCALE GENOMIC DNA]</scope>
    <source>
        <strain evidence="1 2">DSM 29762</strain>
    </source>
</reference>
<sequence length="451" mass="52162">MTLKKGVIINSLKIADSLPNETFSLYLPTSFDTSKSWPVLFVFDVEGKSAQAIGMFRSSAEELGYILAASSNVHDSLPTTQNILISNRMINKVFEILPIHRNRVYTGGFSNGARLASIIPLFIKEIEGVISCGANIRSVELLNSKNPFHFIGIVGREDYNYKEMIDFKKTLNRLKFPNQLLKFDGGHEWPNINLIKSSMEIFTLASMAKGNIEKDSSYVNTLYNESMLELNTLLDSNDLLKANELIEESLSIYRPFKEMDSLLKRKKELRKNKWFKSINRNENAAILKEAFLKDEYSYSLEEDVLAYNFNNLGWWNYQMGELKKYIDSKDRAQQLMGKRLLGYINALVEDTIDILESEKKVEEEGVRFLWMLKTITEPNNYTYYLKIISDSARIVDYGTALFYLEEALKNGYNNKNELYSLRHTELLRITPEFNSIVSKYLKEARYDFIEE</sequence>
<proteinExistence type="predicted"/>
<dbReference type="Proteomes" id="UP000590442">
    <property type="component" value="Unassembled WGS sequence"/>
</dbReference>
<evidence type="ECO:0000313" key="2">
    <source>
        <dbReference type="Proteomes" id="UP000590442"/>
    </source>
</evidence>
<dbReference type="SUPFAM" id="SSF53474">
    <property type="entry name" value="alpha/beta-Hydrolases"/>
    <property type="match status" value="1"/>
</dbReference>
<gene>
    <name evidence="1" type="ORF">GGR42_003004</name>
</gene>
<evidence type="ECO:0008006" key="3">
    <source>
        <dbReference type="Google" id="ProtNLM"/>
    </source>
</evidence>
<organism evidence="1 2">
    <name type="scientific">Saonia flava</name>
    <dbReference type="NCBI Taxonomy" id="523696"/>
    <lineage>
        <taxon>Bacteria</taxon>
        <taxon>Pseudomonadati</taxon>
        <taxon>Bacteroidota</taxon>
        <taxon>Flavobacteriia</taxon>
        <taxon>Flavobacteriales</taxon>
        <taxon>Flavobacteriaceae</taxon>
        <taxon>Saonia</taxon>
    </lineage>
</organism>
<dbReference type="RefSeq" id="WP_245201482.1">
    <property type="nucleotide sequence ID" value="NZ_JAATJJ010000002.1"/>
</dbReference>
<protein>
    <recommendedName>
        <fullName evidence="3">Alpha/beta hydrolase</fullName>
    </recommendedName>
</protein>
<name>A0A846R258_9FLAO</name>